<sequence length="507" mass="55993">MKGASGRVAADIEALLAEEIASYSLDPLGFVLFAFPWGKAGTDLGSASGPRTWQREILQSVGDQLKEGYAPEHVLMPVLQAVSSGHGIGKSALVSMLIAWALCTCPDTKVVVTANTEPQLRTKTFPEISKWFRLLICSHWFKVYGMSIHSTLPGHDKTWRADAVTWSETNLEAFAGLHNVGRRILLIFDEASGIIDRVWEVAEGALTDEGTEIIWCAFGNPTQPVGRFFECFNKQRHRWHGRQIDSRTVEGTNKRLFEEWATAYGEDSDFMRVRVRGLFPRAGSMQFIGTDAIEAAARRDVAAILSDALVIGVDVARYGDDQSVTFFRKGRDARLIPPIKLRNVDTMQLAARVADEAARYGADAVFVDGGGVGAGVVDRCRQLRVRGLMEVQFGGKSDRVNYDIQSESYANKRAEMWGTMRAWLQTGGIPDDEELRTDLAGPWYFFNPRNEIILERKEDMKKRGLASPDVGDALAITFAYPVAPSQFSGSPAGPVGQQVQGDYDPYA</sequence>
<evidence type="ECO:0000313" key="3">
    <source>
        <dbReference type="Proteomes" id="UP000037566"/>
    </source>
</evidence>
<organism evidence="2 3">
    <name type="scientific">Komagataeibacter europaeus</name>
    <name type="common">Gluconacetobacter europaeus</name>
    <dbReference type="NCBI Taxonomy" id="33995"/>
    <lineage>
        <taxon>Bacteria</taxon>
        <taxon>Pseudomonadati</taxon>
        <taxon>Pseudomonadota</taxon>
        <taxon>Alphaproteobacteria</taxon>
        <taxon>Acetobacterales</taxon>
        <taxon>Acetobacteraceae</taxon>
        <taxon>Komagataeibacter</taxon>
    </lineage>
</organism>
<evidence type="ECO:0000313" key="2">
    <source>
        <dbReference type="EMBL" id="KON64794.1"/>
    </source>
</evidence>
<dbReference type="Gene3D" id="3.30.420.240">
    <property type="match status" value="1"/>
</dbReference>
<name>A0A0M0EHP7_KOMEU</name>
<dbReference type="Gene3D" id="3.40.50.300">
    <property type="entry name" value="P-loop containing nucleotide triphosphate hydrolases"/>
    <property type="match status" value="1"/>
</dbReference>
<keyword evidence="3" id="KW-1185">Reference proteome</keyword>
<dbReference type="PATRIC" id="fig|33995.3.peg.1952"/>
<dbReference type="Proteomes" id="UP000037566">
    <property type="component" value="Unassembled WGS sequence"/>
</dbReference>
<feature type="region of interest" description="Disordered" evidence="1">
    <location>
        <begin position="487"/>
        <end position="507"/>
    </location>
</feature>
<dbReference type="OrthoDB" id="9775154at2"/>
<dbReference type="InterPro" id="IPR027417">
    <property type="entry name" value="P-loop_NTPase"/>
</dbReference>
<protein>
    <recommendedName>
        <fullName evidence="4">Terminase-like family protein</fullName>
    </recommendedName>
</protein>
<gene>
    <name evidence="2" type="ORF">KOEU_17640</name>
</gene>
<dbReference type="EMBL" id="LHUQ01000007">
    <property type="protein sequence ID" value="KON64794.1"/>
    <property type="molecule type" value="Genomic_DNA"/>
</dbReference>
<evidence type="ECO:0000256" key="1">
    <source>
        <dbReference type="SAM" id="MobiDB-lite"/>
    </source>
</evidence>
<dbReference type="STRING" id="33995.KOEU_17640"/>
<proteinExistence type="predicted"/>
<reference evidence="2" key="1">
    <citation type="submission" date="2015-08" db="EMBL/GenBank/DDBJ databases">
        <title>Draft genome sequence of Komagataeibacter europaeus CECT 8546 a cellulose producer strain from vinegar produced by the traditional method.</title>
        <authorList>
            <person name="Poehlein A."/>
            <person name="Valera M.J."/>
            <person name="Haack F.S."/>
            <person name="Mas A."/>
            <person name="Daniel R."/>
            <person name="Streit W.R."/>
            <person name="Mateo E."/>
        </authorList>
    </citation>
    <scope>NUCLEOTIDE SEQUENCE [LARGE SCALE GENOMIC DNA]</scope>
    <source>
        <strain evidence="2">CECT 8546</strain>
    </source>
</reference>
<evidence type="ECO:0008006" key="4">
    <source>
        <dbReference type="Google" id="ProtNLM"/>
    </source>
</evidence>
<accession>A0A0M0EHP7</accession>
<dbReference type="AlphaFoldDB" id="A0A0M0EHP7"/>
<comment type="caution">
    <text evidence="2">The sequence shown here is derived from an EMBL/GenBank/DDBJ whole genome shotgun (WGS) entry which is preliminary data.</text>
</comment>